<dbReference type="GO" id="GO:0008855">
    <property type="term" value="F:exodeoxyribonuclease VII activity"/>
    <property type="evidence" value="ECO:0007669"/>
    <property type="project" value="InterPro"/>
</dbReference>
<evidence type="ECO:0000256" key="1">
    <source>
        <dbReference type="ARBA" id="ARBA00022490"/>
    </source>
</evidence>
<evidence type="ECO:0000256" key="2">
    <source>
        <dbReference type="ARBA" id="ARBA00022722"/>
    </source>
</evidence>
<protein>
    <recommendedName>
        <fullName evidence="8">Exonuclease VII large subunit C-terminal domain-containing protein</fullName>
    </recommendedName>
</protein>
<feature type="domain" description="Exonuclease VII large subunit C-terminal" evidence="5">
    <location>
        <begin position="80"/>
        <end position="289"/>
    </location>
</feature>
<dbReference type="HAMAP" id="MF_00378">
    <property type="entry name" value="Exonuc_7_L"/>
    <property type="match status" value="1"/>
</dbReference>
<dbReference type="Pfam" id="PF02601">
    <property type="entry name" value="Exonuc_VII_L"/>
    <property type="match status" value="1"/>
</dbReference>
<evidence type="ECO:0000256" key="4">
    <source>
        <dbReference type="ARBA" id="ARBA00022839"/>
    </source>
</evidence>
<dbReference type="InterPro" id="IPR020579">
    <property type="entry name" value="Exonuc_VII_lsu_C"/>
</dbReference>
<dbReference type="AlphaFoldDB" id="A0A381X6L2"/>
<dbReference type="GO" id="GO:0006308">
    <property type="term" value="P:DNA catabolic process"/>
    <property type="evidence" value="ECO:0007669"/>
    <property type="project" value="InterPro"/>
</dbReference>
<gene>
    <name evidence="7" type="ORF">METZ01_LOCUS113056</name>
</gene>
<feature type="domain" description="OB-fold nucleic acid binding" evidence="6">
    <location>
        <begin position="1"/>
        <end position="57"/>
    </location>
</feature>
<dbReference type="CDD" id="cd04489">
    <property type="entry name" value="ExoVII_LU_OBF"/>
    <property type="match status" value="1"/>
</dbReference>
<evidence type="ECO:0000313" key="7">
    <source>
        <dbReference type="EMBL" id="SVA60202.1"/>
    </source>
</evidence>
<evidence type="ECO:0000259" key="6">
    <source>
        <dbReference type="Pfam" id="PF13742"/>
    </source>
</evidence>
<evidence type="ECO:0008006" key="8">
    <source>
        <dbReference type="Google" id="ProtNLM"/>
    </source>
</evidence>
<name>A0A381X6L2_9ZZZZ</name>
<proteinExistence type="inferred from homology"/>
<sequence length="357" mass="40356">MYFTLKDKTAELRCVMFRGMNRNIQFKPEDGMDVLLQGKVTVYEMRGQYQLIVETMEPAGIGTLFLAFEALKKQLQSEGLFELSIKKLLPKYPRKIGIVTSQSGAAISDMVNIFQRRAPYIELMLRPAVVQGEEAARDIVNGIKQLDRIKSIDIIIIGRGGGSIEDLWPFNDELLARAISRCKTPIISAVGHETDVTISDMVSDVRAPTPSAAAEISAPSFSELNKIISNNLDQLYNLIDLQLKRQWQSLDRLSDRHEFQRPNTIIERHREVEKKLGHRLSLSLKHIISIKKTNIEGLVKEINALNPVHVLERGYSIAFKREGQIVRKEDDLKVGESFVLKTGKGEMEAEKKQSLSI</sequence>
<keyword evidence="1" id="KW-0963">Cytoplasm</keyword>
<dbReference type="NCBIfam" id="TIGR00237">
    <property type="entry name" value="xseA"/>
    <property type="match status" value="1"/>
</dbReference>
<dbReference type="PANTHER" id="PTHR30008:SF0">
    <property type="entry name" value="EXODEOXYRIBONUCLEASE 7 LARGE SUBUNIT"/>
    <property type="match status" value="1"/>
</dbReference>
<dbReference type="InterPro" id="IPR025824">
    <property type="entry name" value="OB-fold_nuc-bd_dom"/>
</dbReference>
<reference evidence="7" key="1">
    <citation type="submission" date="2018-05" db="EMBL/GenBank/DDBJ databases">
        <authorList>
            <person name="Lanie J.A."/>
            <person name="Ng W.-L."/>
            <person name="Kazmierczak K.M."/>
            <person name="Andrzejewski T.M."/>
            <person name="Davidsen T.M."/>
            <person name="Wayne K.J."/>
            <person name="Tettelin H."/>
            <person name="Glass J.I."/>
            <person name="Rusch D."/>
            <person name="Podicherti R."/>
            <person name="Tsui H.-C.T."/>
            <person name="Winkler M.E."/>
        </authorList>
    </citation>
    <scope>NUCLEOTIDE SEQUENCE</scope>
</reference>
<accession>A0A381X6L2</accession>
<keyword evidence="3" id="KW-0378">Hydrolase</keyword>
<dbReference type="GO" id="GO:0003676">
    <property type="term" value="F:nucleic acid binding"/>
    <property type="evidence" value="ECO:0007669"/>
    <property type="project" value="InterPro"/>
</dbReference>
<dbReference type="InterPro" id="IPR003753">
    <property type="entry name" value="Exonuc_VII_L"/>
</dbReference>
<keyword evidence="4" id="KW-0269">Exonuclease</keyword>
<evidence type="ECO:0000259" key="5">
    <source>
        <dbReference type="Pfam" id="PF02601"/>
    </source>
</evidence>
<dbReference type="Pfam" id="PF13742">
    <property type="entry name" value="tRNA_anti_2"/>
    <property type="match status" value="1"/>
</dbReference>
<dbReference type="GO" id="GO:0009318">
    <property type="term" value="C:exodeoxyribonuclease VII complex"/>
    <property type="evidence" value="ECO:0007669"/>
    <property type="project" value="InterPro"/>
</dbReference>
<feature type="non-terminal residue" evidence="7">
    <location>
        <position position="357"/>
    </location>
</feature>
<dbReference type="PANTHER" id="PTHR30008">
    <property type="entry name" value="EXODEOXYRIBONUCLEASE 7 LARGE SUBUNIT"/>
    <property type="match status" value="1"/>
</dbReference>
<keyword evidence="2" id="KW-0540">Nuclease</keyword>
<organism evidence="7">
    <name type="scientific">marine metagenome</name>
    <dbReference type="NCBI Taxonomy" id="408172"/>
    <lineage>
        <taxon>unclassified sequences</taxon>
        <taxon>metagenomes</taxon>
        <taxon>ecological metagenomes</taxon>
    </lineage>
</organism>
<evidence type="ECO:0000256" key="3">
    <source>
        <dbReference type="ARBA" id="ARBA00022801"/>
    </source>
</evidence>
<dbReference type="EMBL" id="UINC01014050">
    <property type="protein sequence ID" value="SVA60202.1"/>
    <property type="molecule type" value="Genomic_DNA"/>
</dbReference>